<dbReference type="Gene3D" id="3.30.70.100">
    <property type="match status" value="1"/>
</dbReference>
<dbReference type="PROSITE" id="PS51160">
    <property type="entry name" value="ACYLPHOSPHATASE_3"/>
    <property type="match status" value="1"/>
</dbReference>
<comment type="similarity">
    <text evidence="2">Belongs to the acylphosphatase family.</text>
</comment>
<comment type="catalytic activity">
    <reaction evidence="1">
        <text>an acyl phosphate + H2O = a carboxylate + phosphate + H(+)</text>
        <dbReference type="Rhea" id="RHEA:14965"/>
        <dbReference type="ChEBI" id="CHEBI:15377"/>
        <dbReference type="ChEBI" id="CHEBI:15378"/>
        <dbReference type="ChEBI" id="CHEBI:29067"/>
        <dbReference type="ChEBI" id="CHEBI:43474"/>
        <dbReference type="ChEBI" id="CHEBI:59918"/>
        <dbReference type="EC" id="3.6.1.7"/>
    </reaction>
</comment>
<dbReference type="VEuPathDB" id="TrichDB:TVAG_009760"/>
<evidence type="ECO:0000259" key="3">
    <source>
        <dbReference type="PROSITE" id="PS51160"/>
    </source>
</evidence>
<accession>A2ET52</accession>
<keyword evidence="1" id="KW-0378">Hydrolase</keyword>
<evidence type="ECO:0000256" key="2">
    <source>
        <dbReference type="RuleBase" id="RU004168"/>
    </source>
</evidence>
<organism evidence="4 5">
    <name type="scientific">Trichomonas vaginalis (strain ATCC PRA-98 / G3)</name>
    <dbReference type="NCBI Taxonomy" id="412133"/>
    <lineage>
        <taxon>Eukaryota</taxon>
        <taxon>Metamonada</taxon>
        <taxon>Parabasalia</taxon>
        <taxon>Trichomonadida</taxon>
        <taxon>Trichomonadidae</taxon>
        <taxon>Trichomonas</taxon>
    </lineage>
</organism>
<feature type="domain" description="Acylphosphatase-like" evidence="3">
    <location>
        <begin position="7"/>
        <end position="103"/>
    </location>
</feature>
<dbReference type="KEGG" id="tva:4762018"/>
<reference evidence="4" key="1">
    <citation type="submission" date="2006-10" db="EMBL/GenBank/DDBJ databases">
        <authorList>
            <person name="Amadeo P."/>
            <person name="Zhao Q."/>
            <person name="Wortman J."/>
            <person name="Fraser-Liggett C."/>
            <person name="Carlton J."/>
        </authorList>
    </citation>
    <scope>NUCLEOTIDE SEQUENCE</scope>
    <source>
        <strain evidence="4">G3</strain>
    </source>
</reference>
<evidence type="ECO:0000256" key="1">
    <source>
        <dbReference type="PROSITE-ProRule" id="PRU00520"/>
    </source>
</evidence>
<sequence>MEGQKKLVFAVVHGIVQGVMFRQTFLHACYKRGIAGGATNHPDDIHRVDLSMAGDASKIQEILDKMASGDKLNSNLARVEKLEIVEDGLLPYEHEANTKSVKCDNEIPGINFYL</sequence>
<gene>
    <name evidence="4" type="ORF">TVAG_009760</name>
</gene>
<dbReference type="Proteomes" id="UP000001542">
    <property type="component" value="Unassembled WGS sequence"/>
</dbReference>
<dbReference type="InterPro" id="IPR001792">
    <property type="entry name" value="Acylphosphatase-like_dom"/>
</dbReference>
<evidence type="ECO:0000313" key="4">
    <source>
        <dbReference type="EMBL" id="EAY04168.1"/>
    </source>
</evidence>
<dbReference type="RefSeq" id="XP_001316391.1">
    <property type="nucleotide sequence ID" value="XM_001316356.1"/>
</dbReference>
<dbReference type="AlphaFoldDB" id="A2ET52"/>
<protein>
    <recommendedName>
        <fullName evidence="1">acylphosphatase</fullName>
        <ecNumber evidence="1">3.6.1.7</ecNumber>
    </recommendedName>
</protein>
<dbReference type="Pfam" id="PF00708">
    <property type="entry name" value="Acylphosphatase"/>
    <property type="match status" value="1"/>
</dbReference>
<feature type="active site" evidence="1">
    <location>
        <position position="40"/>
    </location>
</feature>
<dbReference type="InterPro" id="IPR017968">
    <property type="entry name" value="Acylphosphatase_CS"/>
</dbReference>
<dbReference type="InParanoid" id="A2ET52"/>
<dbReference type="PROSITE" id="PS00150">
    <property type="entry name" value="ACYLPHOSPHATASE_1"/>
    <property type="match status" value="1"/>
</dbReference>
<dbReference type="InterPro" id="IPR036046">
    <property type="entry name" value="Acylphosphatase-like_dom_sf"/>
</dbReference>
<evidence type="ECO:0000313" key="5">
    <source>
        <dbReference type="Proteomes" id="UP000001542"/>
    </source>
</evidence>
<proteinExistence type="inferred from homology"/>
<dbReference type="EC" id="3.6.1.7" evidence="1"/>
<keyword evidence="5" id="KW-1185">Reference proteome</keyword>
<name>A2ET52_TRIV3</name>
<dbReference type="SMR" id="A2ET52"/>
<dbReference type="GO" id="GO:0003998">
    <property type="term" value="F:acylphosphatase activity"/>
    <property type="evidence" value="ECO:0007669"/>
    <property type="project" value="UniProtKB-EC"/>
</dbReference>
<dbReference type="OrthoDB" id="7961613at2759"/>
<dbReference type="EMBL" id="DS113483">
    <property type="protein sequence ID" value="EAY04168.1"/>
    <property type="molecule type" value="Genomic_DNA"/>
</dbReference>
<dbReference type="SUPFAM" id="SSF54975">
    <property type="entry name" value="Acylphosphatase/BLUF domain-like"/>
    <property type="match status" value="1"/>
</dbReference>
<feature type="active site" evidence="1">
    <location>
        <position position="22"/>
    </location>
</feature>
<dbReference type="VEuPathDB" id="TrichDB:TVAGG3_0467640"/>
<reference evidence="4" key="2">
    <citation type="journal article" date="2007" name="Science">
        <title>Draft genome sequence of the sexually transmitted pathogen Trichomonas vaginalis.</title>
        <authorList>
            <person name="Carlton J.M."/>
            <person name="Hirt R.P."/>
            <person name="Silva J.C."/>
            <person name="Delcher A.L."/>
            <person name="Schatz M."/>
            <person name="Zhao Q."/>
            <person name="Wortman J.R."/>
            <person name="Bidwell S.L."/>
            <person name="Alsmark U.C.M."/>
            <person name="Besteiro S."/>
            <person name="Sicheritz-Ponten T."/>
            <person name="Noel C.J."/>
            <person name="Dacks J.B."/>
            <person name="Foster P.G."/>
            <person name="Simillion C."/>
            <person name="Van de Peer Y."/>
            <person name="Miranda-Saavedra D."/>
            <person name="Barton G.J."/>
            <person name="Westrop G.D."/>
            <person name="Mueller S."/>
            <person name="Dessi D."/>
            <person name="Fiori P.L."/>
            <person name="Ren Q."/>
            <person name="Paulsen I."/>
            <person name="Zhang H."/>
            <person name="Bastida-Corcuera F.D."/>
            <person name="Simoes-Barbosa A."/>
            <person name="Brown M.T."/>
            <person name="Hayes R.D."/>
            <person name="Mukherjee M."/>
            <person name="Okumura C.Y."/>
            <person name="Schneider R."/>
            <person name="Smith A.J."/>
            <person name="Vanacova S."/>
            <person name="Villalvazo M."/>
            <person name="Haas B.J."/>
            <person name="Pertea M."/>
            <person name="Feldblyum T.V."/>
            <person name="Utterback T.R."/>
            <person name="Shu C.L."/>
            <person name="Osoegawa K."/>
            <person name="de Jong P.J."/>
            <person name="Hrdy I."/>
            <person name="Horvathova L."/>
            <person name="Zubacova Z."/>
            <person name="Dolezal P."/>
            <person name="Malik S.B."/>
            <person name="Logsdon J.M. Jr."/>
            <person name="Henze K."/>
            <person name="Gupta A."/>
            <person name="Wang C.C."/>
            <person name="Dunne R.L."/>
            <person name="Upcroft J.A."/>
            <person name="Upcroft P."/>
            <person name="White O."/>
            <person name="Salzberg S.L."/>
            <person name="Tang P."/>
            <person name="Chiu C.-H."/>
            <person name="Lee Y.-S."/>
            <person name="Embley T.M."/>
            <person name="Coombs G.H."/>
            <person name="Mottram J.C."/>
            <person name="Tachezy J."/>
            <person name="Fraser-Liggett C.M."/>
            <person name="Johnson P.J."/>
        </authorList>
    </citation>
    <scope>NUCLEOTIDE SEQUENCE [LARGE SCALE GENOMIC DNA]</scope>
    <source>
        <strain evidence="4">G3</strain>
    </source>
</reference>